<protein>
    <submittedName>
        <fullName evidence="1">Uncharacterized protein</fullName>
    </submittedName>
</protein>
<keyword evidence="2" id="KW-1185">Reference proteome</keyword>
<accession>A0ABM9I8G5</accession>
<evidence type="ECO:0000313" key="2">
    <source>
        <dbReference type="Proteomes" id="UP001162030"/>
    </source>
</evidence>
<reference evidence="1 2" key="1">
    <citation type="submission" date="2023-03" db="EMBL/GenBank/DDBJ databases">
        <authorList>
            <person name="Pearce D."/>
        </authorList>
    </citation>
    <scope>NUCLEOTIDE SEQUENCE [LARGE SCALE GENOMIC DNA]</scope>
    <source>
        <strain evidence="1">Msz</strain>
    </source>
</reference>
<evidence type="ECO:0000313" key="1">
    <source>
        <dbReference type="EMBL" id="CAI8955375.1"/>
    </source>
</evidence>
<dbReference type="EMBL" id="OX458333">
    <property type="protein sequence ID" value="CAI8955375.1"/>
    <property type="molecule type" value="Genomic_DNA"/>
</dbReference>
<gene>
    <name evidence="1" type="ORF">MSZNOR_4544</name>
</gene>
<organism evidence="1 2">
    <name type="scientific">Methylocaldum szegediense</name>
    <dbReference type="NCBI Taxonomy" id="73780"/>
    <lineage>
        <taxon>Bacteria</taxon>
        <taxon>Pseudomonadati</taxon>
        <taxon>Pseudomonadota</taxon>
        <taxon>Gammaproteobacteria</taxon>
        <taxon>Methylococcales</taxon>
        <taxon>Methylococcaceae</taxon>
        <taxon>Methylocaldum</taxon>
    </lineage>
</organism>
<name>A0ABM9I8G5_9GAMM</name>
<proteinExistence type="predicted"/>
<dbReference type="Proteomes" id="UP001162030">
    <property type="component" value="Chromosome"/>
</dbReference>
<sequence>MPSDRIDMNMRVSAHHGLTYNLSSDVH</sequence>